<dbReference type="Proteomes" id="UP000676336">
    <property type="component" value="Unassembled WGS sequence"/>
</dbReference>
<dbReference type="Proteomes" id="UP000681720">
    <property type="component" value="Unassembled WGS sequence"/>
</dbReference>
<dbReference type="AlphaFoldDB" id="A0A816Y9M7"/>
<evidence type="ECO:0000313" key="7">
    <source>
        <dbReference type="Proteomes" id="UP000663824"/>
    </source>
</evidence>
<dbReference type="Gene3D" id="3.90.176.10">
    <property type="entry name" value="Toxin ADP-ribosyltransferase, Chain A, domain 1"/>
    <property type="match status" value="1"/>
</dbReference>
<evidence type="ECO:0000313" key="2">
    <source>
        <dbReference type="EMBL" id="CAF1605951.1"/>
    </source>
</evidence>
<organism evidence="3 7">
    <name type="scientific">Rotaria magnacalcarata</name>
    <dbReference type="NCBI Taxonomy" id="392030"/>
    <lineage>
        <taxon>Eukaryota</taxon>
        <taxon>Metazoa</taxon>
        <taxon>Spiralia</taxon>
        <taxon>Gnathifera</taxon>
        <taxon>Rotifera</taxon>
        <taxon>Eurotatoria</taxon>
        <taxon>Bdelloidea</taxon>
        <taxon>Philodinida</taxon>
        <taxon>Philodinidae</taxon>
        <taxon>Rotaria</taxon>
    </lineage>
</organism>
<reference evidence="3" key="1">
    <citation type="submission" date="2021-02" db="EMBL/GenBank/DDBJ databases">
        <authorList>
            <person name="Nowell W R."/>
        </authorList>
    </citation>
    <scope>NUCLEOTIDE SEQUENCE</scope>
</reference>
<dbReference type="Proteomes" id="UP000663824">
    <property type="component" value="Unassembled WGS sequence"/>
</dbReference>
<dbReference type="Proteomes" id="UP000681967">
    <property type="component" value="Unassembled WGS sequence"/>
</dbReference>
<dbReference type="EMBL" id="CAJOBI010002479">
    <property type="protein sequence ID" value="CAF3930649.1"/>
    <property type="molecule type" value="Genomic_DNA"/>
</dbReference>
<dbReference type="SUPFAM" id="SSF56399">
    <property type="entry name" value="ADP-ribosylation"/>
    <property type="match status" value="1"/>
</dbReference>
<evidence type="ECO:0000313" key="6">
    <source>
        <dbReference type="EMBL" id="CAF4303475.1"/>
    </source>
</evidence>
<dbReference type="EMBL" id="CAJNRE010017666">
    <property type="protein sequence ID" value="CAF2156515.1"/>
    <property type="molecule type" value="Genomic_DNA"/>
</dbReference>
<protein>
    <submittedName>
        <fullName evidence="3">Uncharacterized protein</fullName>
    </submittedName>
</protein>
<evidence type="ECO:0000313" key="4">
    <source>
        <dbReference type="EMBL" id="CAF3930649.1"/>
    </source>
</evidence>
<sequence>MTTDVDSKPSLLLSVSPTTVTSYRTVKNSAIAWFDGGVYLPTDYIDNITLNMLAPLERFSDADQCVEFLTTTNDGKHSMLCFLILSGTHESSEVILKAVHDFANIISIYIVKEEMYEDLTSPLKNYGKIYGPFTAVAFFYEQLKQQMLQSELKHEQFGFDVWHGTEMTPVASIQRKNKQETMFMYGQLLKQFLLDTYEIEDITYDDALKKMISFFRQSYPNSRSHLEFIERLQSQYKNYTPIYWYTLDSFLYRLVNKALREHDVELLVEMRIFIRDLHQQIVRLYENEIRSDNTMVPSTVYRGVLMPVNEFEKKILNRTGGLLSVNSFLSTTSNKELALAFAGTGQIHRNEMAILFAVSLVHDATTSVPFAFIDPVIGGAESEYLFTMGAVYRIRNIEHLTENGIPCVHLLLTSSNDPQLTSLTNYTYRSIRDTDERFLTSI</sequence>
<dbReference type="Proteomes" id="UP000663834">
    <property type="component" value="Unassembled WGS sequence"/>
</dbReference>
<name>A0A816Y9M7_9BILA</name>
<dbReference type="OrthoDB" id="10024529at2759"/>
<evidence type="ECO:0000313" key="1">
    <source>
        <dbReference type="EMBL" id="CAF1408104.1"/>
    </source>
</evidence>
<dbReference type="EMBL" id="CAJNOV010017306">
    <property type="protein sequence ID" value="CAF1605951.1"/>
    <property type="molecule type" value="Genomic_DNA"/>
</dbReference>
<dbReference type="EMBL" id="CAJOBH010036147">
    <property type="protein sequence ID" value="CAF4303475.1"/>
    <property type="molecule type" value="Genomic_DNA"/>
</dbReference>
<comment type="caution">
    <text evidence="3">The sequence shown here is derived from an EMBL/GenBank/DDBJ whole genome shotgun (WGS) entry which is preliminary data.</text>
</comment>
<evidence type="ECO:0000313" key="3">
    <source>
        <dbReference type="EMBL" id="CAF2156515.1"/>
    </source>
</evidence>
<dbReference type="EMBL" id="CAJOBJ010020307">
    <property type="protein sequence ID" value="CAF4210139.1"/>
    <property type="molecule type" value="Genomic_DNA"/>
</dbReference>
<dbReference type="Proteomes" id="UP000663855">
    <property type="component" value="Unassembled WGS sequence"/>
</dbReference>
<gene>
    <name evidence="6" type="ORF">BYL167_LOCUS27593</name>
    <name evidence="2" type="ORF">CJN711_LOCUS35888</name>
    <name evidence="5" type="ORF">GIL414_LOCUS21953</name>
    <name evidence="1" type="ORF">KQP761_LOCUS10021</name>
    <name evidence="3" type="ORF">MBJ925_LOCUS32382</name>
    <name evidence="4" type="ORF">SMN809_LOCUS8174</name>
</gene>
<proteinExistence type="predicted"/>
<dbReference type="PROSITE" id="PS51996">
    <property type="entry name" value="TR_MART"/>
    <property type="match status" value="1"/>
</dbReference>
<accession>A0A816Y9M7</accession>
<dbReference type="EMBL" id="CAJNOW010004187">
    <property type="protein sequence ID" value="CAF1408104.1"/>
    <property type="molecule type" value="Genomic_DNA"/>
</dbReference>
<evidence type="ECO:0000313" key="5">
    <source>
        <dbReference type="EMBL" id="CAF4210139.1"/>
    </source>
</evidence>